<dbReference type="Proteomes" id="UP000325563">
    <property type="component" value="Chromosome"/>
</dbReference>
<name>A0A5J6J8B5_STRVI</name>
<dbReference type="EMBL" id="CP023692">
    <property type="protein sequence ID" value="QEV43738.1"/>
    <property type="molecule type" value="Genomic_DNA"/>
</dbReference>
<sequence length="89" mass="9615">MVGTGNWTVALGTTRFADILADVVPWLETFCEPVEAKASGDVYFWVRDLSALRVRAFDPADVGVFFLSEDEEMPAGAATGAAPRHRPAT</sequence>
<gene>
    <name evidence="1" type="ORF">CP980_00345</name>
</gene>
<keyword evidence="2" id="KW-1185">Reference proteome</keyword>
<evidence type="ECO:0000313" key="1">
    <source>
        <dbReference type="EMBL" id="QEV43738.1"/>
    </source>
</evidence>
<accession>A0A5J6J8B5</accession>
<organism evidence="1 2">
    <name type="scientific">Streptomyces vinaceus</name>
    <dbReference type="NCBI Taxonomy" id="1960"/>
    <lineage>
        <taxon>Bacteria</taxon>
        <taxon>Bacillati</taxon>
        <taxon>Actinomycetota</taxon>
        <taxon>Actinomycetes</taxon>
        <taxon>Kitasatosporales</taxon>
        <taxon>Streptomycetaceae</taxon>
        <taxon>Streptomyces</taxon>
    </lineage>
</organism>
<reference evidence="1 2" key="1">
    <citation type="submission" date="2017-09" db="EMBL/GenBank/DDBJ databases">
        <authorList>
            <person name="Lee N."/>
            <person name="Cho B.-K."/>
        </authorList>
    </citation>
    <scope>NUCLEOTIDE SEQUENCE [LARGE SCALE GENOMIC DNA]</scope>
    <source>
        <strain evidence="1 2">ATCC 27476</strain>
    </source>
</reference>
<proteinExistence type="predicted"/>
<dbReference type="AlphaFoldDB" id="A0A5J6J8B5"/>
<evidence type="ECO:0000313" key="2">
    <source>
        <dbReference type="Proteomes" id="UP000325563"/>
    </source>
</evidence>
<protein>
    <submittedName>
        <fullName evidence="1">Uncharacterized protein</fullName>
    </submittedName>
</protein>
<dbReference type="KEGG" id="svn:CP980_00345"/>